<protein>
    <recommendedName>
        <fullName evidence="9">Inner centromere protein ARK-binding domain-containing protein</fullName>
    </recommendedName>
</protein>
<keyword evidence="5" id="KW-0159">Chromosome partition</keyword>
<comment type="similarity">
    <text evidence="3">Belongs to the INCENP family.</text>
</comment>
<feature type="region of interest" description="Disordered" evidence="8">
    <location>
        <begin position="96"/>
        <end position="931"/>
    </location>
</feature>
<dbReference type="PANTHER" id="PTHR13142:SF1">
    <property type="entry name" value="INNER CENTROMERE PROTEIN"/>
    <property type="match status" value="1"/>
</dbReference>
<evidence type="ECO:0000256" key="3">
    <source>
        <dbReference type="ARBA" id="ARBA00010042"/>
    </source>
</evidence>
<feature type="compositionally biased region" description="Acidic residues" evidence="8">
    <location>
        <begin position="1002"/>
        <end position="1011"/>
    </location>
</feature>
<feature type="compositionally biased region" description="Polar residues" evidence="8">
    <location>
        <begin position="537"/>
        <end position="554"/>
    </location>
</feature>
<feature type="region of interest" description="Disordered" evidence="8">
    <location>
        <begin position="949"/>
        <end position="1015"/>
    </location>
</feature>
<evidence type="ECO:0000256" key="4">
    <source>
        <dbReference type="ARBA" id="ARBA00022490"/>
    </source>
</evidence>
<dbReference type="PANTHER" id="PTHR13142">
    <property type="entry name" value="INNER CENTROMERE PROTEIN"/>
    <property type="match status" value="1"/>
</dbReference>
<feature type="compositionally biased region" description="Low complexity" evidence="8">
    <location>
        <begin position="714"/>
        <end position="725"/>
    </location>
</feature>
<feature type="compositionally biased region" description="Basic and acidic residues" evidence="8">
    <location>
        <begin position="561"/>
        <end position="617"/>
    </location>
</feature>
<keyword evidence="6" id="KW-0206">Cytoskeleton</keyword>
<feature type="compositionally biased region" description="Polar residues" evidence="8">
    <location>
        <begin position="391"/>
        <end position="411"/>
    </location>
</feature>
<name>A0AAN7HFX3_9PEZI</name>
<evidence type="ECO:0000256" key="2">
    <source>
        <dbReference type="ARBA" id="ARBA00004186"/>
    </source>
</evidence>
<dbReference type="GO" id="GO:0005819">
    <property type="term" value="C:spindle"/>
    <property type="evidence" value="ECO:0007669"/>
    <property type="project" value="UniProtKB-SubCell"/>
</dbReference>
<reference evidence="10" key="2">
    <citation type="submission" date="2023-05" db="EMBL/GenBank/DDBJ databases">
        <authorList>
            <consortium name="Lawrence Berkeley National Laboratory"/>
            <person name="Steindorff A."/>
            <person name="Hensen N."/>
            <person name="Bonometti L."/>
            <person name="Westerberg I."/>
            <person name="Brannstrom I.O."/>
            <person name="Guillou S."/>
            <person name="Cros-Aarteil S."/>
            <person name="Calhoun S."/>
            <person name="Haridas S."/>
            <person name="Kuo A."/>
            <person name="Mondo S."/>
            <person name="Pangilinan J."/>
            <person name="Riley R."/>
            <person name="Labutti K."/>
            <person name="Andreopoulos B."/>
            <person name="Lipzen A."/>
            <person name="Chen C."/>
            <person name="Yanf M."/>
            <person name="Daum C."/>
            <person name="Ng V."/>
            <person name="Clum A."/>
            <person name="Ohm R."/>
            <person name="Martin F."/>
            <person name="Silar P."/>
            <person name="Natvig D."/>
            <person name="Lalanne C."/>
            <person name="Gautier V."/>
            <person name="Ament-Velasquez S.L."/>
            <person name="Kruys A."/>
            <person name="Hutchinson M.I."/>
            <person name="Powell A.J."/>
            <person name="Barry K."/>
            <person name="Miller A.N."/>
            <person name="Grigoriev I.V."/>
            <person name="Debuchy R."/>
            <person name="Gladieux P."/>
            <person name="Thoren M.H."/>
            <person name="Johannesson H."/>
        </authorList>
    </citation>
    <scope>NUCLEOTIDE SEQUENCE</scope>
    <source>
        <strain evidence="10">CBS 532.94</strain>
    </source>
</reference>
<dbReference type="AlphaFoldDB" id="A0AAN7HFX3"/>
<feature type="domain" description="Inner centromere protein ARK-binding" evidence="9">
    <location>
        <begin position="1000"/>
        <end position="1053"/>
    </location>
</feature>
<feature type="compositionally biased region" description="Polar residues" evidence="8">
    <location>
        <begin position="664"/>
        <end position="708"/>
    </location>
</feature>
<evidence type="ECO:0000256" key="7">
    <source>
        <dbReference type="ARBA" id="ARBA00023242"/>
    </source>
</evidence>
<dbReference type="GO" id="GO:0005634">
    <property type="term" value="C:nucleus"/>
    <property type="evidence" value="ECO:0007669"/>
    <property type="project" value="UniProtKB-SubCell"/>
</dbReference>
<evidence type="ECO:0000313" key="11">
    <source>
        <dbReference type="Proteomes" id="UP001303760"/>
    </source>
</evidence>
<feature type="compositionally biased region" description="Low complexity" evidence="8">
    <location>
        <begin position="194"/>
        <end position="206"/>
    </location>
</feature>
<comment type="caution">
    <text evidence="10">The sequence shown here is derived from an EMBL/GenBank/DDBJ whole genome shotgun (WGS) entry which is preliminary data.</text>
</comment>
<feature type="compositionally biased region" description="Basic and acidic residues" evidence="8">
    <location>
        <begin position="735"/>
        <end position="799"/>
    </location>
</feature>
<comment type="subcellular location">
    <subcellularLocation>
        <location evidence="2">Cytoplasm</location>
        <location evidence="2">Cytoskeleton</location>
        <location evidence="2">Spindle</location>
    </subcellularLocation>
    <subcellularLocation>
        <location evidence="1">Nucleus</location>
    </subcellularLocation>
</comment>
<evidence type="ECO:0000256" key="1">
    <source>
        <dbReference type="ARBA" id="ARBA00004123"/>
    </source>
</evidence>
<keyword evidence="7" id="KW-0539">Nucleus</keyword>
<evidence type="ECO:0000313" key="10">
    <source>
        <dbReference type="EMBL" id="KAK4240380.1"/>
    </source>
</evidence>
<proteinExistence type="inferred from homology"/>
<keyword evidence="4" id="KW-0963">Cytoplasm</keyword>
<feature type="compositionally biased region" description="Polar residues" evidence="8">
    <location>
        <begin position="984"/>
        <end position="994"/>
    </location>
</feature>
<dbReference type="Proteomes" id="UP001303760">
    <property type="component" value="Unassembled WGS sequence"/>
</dbReference>
<dbReference type="EMBL" id="MU860041">
    <property type="protein sequence ID" value="KAK4240380.1"/>
    <property type="molecule type" value="Genomic_DNA"/>
</dbReference>
<feature type="compositionally biased region" description="Polar residues" evidence="8">
    <location>
        <begin position="208"/>
        <end position="224"/>
    </location>
</feature>
<feature type="region of interest" description="Disordered" evidence="8">
    <location>
        <begin position="68"/>
        <end position="87"/>
    </location>
</feature>
<accession>A0AAN7HFX3</accession>
<evidence type="ECO:0000256" key="6">
    <source>
        <dbReference type="ARBA" id="ARBA00023212"/>
    </source>
</evidence>
<feature type="compositionally biased region" description="Low complexity" evidence="8">
    <location>
        <begin position="240"/>
        <end position="257"/>
    </location>
</feature>
<evidence type="ECO:0000259" key="9">
    <source>
        <dbReference type="Pfam" id="PF03941"/>
    </source>
</evidence>
<dbReference type="Pfam" id="PF03941">
    <property type="entry name" value="INCENP_ARK-bind"/>
    <property type="match status" value="1"/>
</dbReference>
<feature type="compositionally biased region" description="Basic and acidic residues" evidence="8">
    <location>
        <begin position="882"/>
        <end position="891"/>
    </location>
</feature>
<feature type="compositionally biased region" description="Pro residues" evidence="8">
    <location>
        <begin position="622"/>
        <end position="632"/>
    </location>
</feature>
<reference evidence="10" key="1">
    <citation type="journal article" date="2023" name="Mol. Phylogenet. Evol.">
        <title>Genome-scale phylogeny and comparative genomics of the fungal order Sordariales.</title>
        <authorList>
            <person name="Hensen N."/>
            <person name="Bonometti L."/>
            <person name="Westerberg I."/>
            <person name="Brannstrom I.O."/>
            <person name="Guillou S."/>
            <person name="Cros-Aarteil S."/>
            <person name="Calhoun S."/>
            <person name="Haridas S."/>
            <person name="Kuo A."/>
            <person name="Mondo S."/>
            <person name="Pangilinan J."/>
            <person name="Riley R."/>
            <person name="LaButti K."/>
            <person name="Andreopoulos B."/>
            <person name="Lipzen A."/>
            <person name="Chen C."/>
            <person name="Yan M."/>
            <person name="Daum C."/>
            <person name="Ng V."/>
            <person name="Clum A."/>
            <person name="Steindorff A."/>
            <person name="Ohm R.A."/>
            <person name="Martin F."/>
            <person name="Silar P."/>
            <person name="Natvig D.O."/>
            <person name="Lalanne C."/>
            <person name="Gautier V."/>
            <person name="Ament-Velasquez S.L."/>
            <person name="Kruys A."/>
            <person name="Hutchinson M.I."/>
            <person name="Powell A.J."/>
            <person name="Barry K."/>
            <person name="Miller A.N."/>
            <person name="Grigoriev I.V."/>
            <person name="Debuchy R."/>
            <person name="Gladieux P."/>
            <person name="Hiltunen Thoren M."/>
            <person name="Johannesson H."/>
        </authorList>
    </citation>
    <scope>NUCLEOTIDE SEQUENCE</scope>
    <source>
        <strain evidence="10">CBS 532.94</strain>
    </source>
</reference>
<dbReference type="GO" id="GO:0007059">
    <property type="term" value="P:chromosome segregation"/>
    <property type="evidence" value="ECO:0007669"/>
    <property type="project" value="UniProtKB-KW"/>
</dbReference>
<sequence length="1108" mass="121368">MAMRAGPRLQVGSAAWIAEERDSALNIARSEIEEFSFSARNEMDWLNEHMAEIFSENQMNVAELFKTPGKLRGKTPGTTRKAEPGSVRVPLSHIFSASPKAAPNPFATSHLSRLRSPKLRIPEDKPEPPVSQPDSPTKAPVVHPPHRVESRPPISLADSGYHGSQSQDMMPCEQFDKDVDMADTPGSPRRDLPNSDPALPPSSASAEQGKQSVASVEESSQPAIESQRRQPAASEMTVDAAPTPSSSSPKTSRPASPQKGFSDPAEDLKHTGDERSNEPHDLPEPDEIRSPSDASSPIRPIVRKSSLNFASLPAREPLTSKKSLGGARVSRTSHLDYNRQSSYPRHTGGKSLGGVIRQGPPDDDHDEMEIDKKMTTREEDADARVSEHSKTYTQRLQDQISMLGKAQSTGPRPSKSLAILLPSQQGAPASQSQPQVEPALETRKPSPEPKPSVRAPGAFPEDDDDDWITPPGSIAETAELEPGPSDTPRSDVRGGSAGKGAVATLLPHSPSTTRLDHRSEASAQSFKTADSVVYPDLSQQLASTSIPPSPVRSNNTRRTRASAERERQEAKQREEEEEREKEAKEREKEAEEREKEAKKREKEVKQREKEAKDHETADVTAIPPPQSIPRPTPVSTMRTKSINRPMKPTKDTVVKSKQAPTLIRVNTTSCQQTQFHPSNSVLSTMLQETLGQQGGSARQPNGKASQASLHGKPSLHSLKSSVSSSTGRPKALELAAKRKEQEEREAQRKRETKLEMERKRAAQEEERRQEQQRRLEAERQREEERKAALAKKAAIEKAKQTKAPPPAVRSQPNGPPEYSLADKAPMRPPSRLGSTMHQDGRLVNTVLSSTAKGPIKRPLQQDAGEESSRNQPPRALPSLPAKEAKRLRMSEEFDEDLDMVDSHSQRTIKGPPVRPSGGLKKDLPSKPTYASGFSTKAAHALGMAQFSKGAIPFAPNPSHAGPAHHKTPARPAAGAVPKSAKSVARSSPRFQNGESIELPDIQTDDDSDDDDGHVAVAAWADSPALKAALLAQERVDPMQVFGPPAPLNMEEVFNKTKDRWHKFRARTSSANWSGTDRLTEDDIRKDMAARDKMRREGGWSYELSRDVS</sequence>
<evidence type="ECO:0000256" key="5">
    <source>
        <dbReference type="ARBA" id="ARBA00022829"/>
    </source>
</evidence>
<feature type="compositionally biased region" description="Basic and acidic residues" evidence="8">
    <location>
        <begin position="370"/>
        <end position="390"/>
    </location>
</feature>
<dbReference type="InterPro" id="IPR005635">
    <property type="entry name" value="Inner_centromere_prot_ARK-bd"/>
</dbReference>
<organism evidence="10 11">
    <name type="scientific">Achaetomium macrosporum</name>
    <dbReference type="NCBI Taxonomy" id="79813"/>
    <lineage>
        <taxon>Eukaryota</taxon>
        <taxon>Fungi</taxon>
        <taxon>Dikarya</taxon>
        <taxon>Ascomycota</taxon>
        <taxon>Pezizomycotina</taxon>
        <taxon>Sordariomycetes</taxon>
        <taxon>Sordariomycetidae</taxon>
        <taxon>Sordariales</taxon>
        <taxon>Chaetomiaceae</taxon>
        <taxon>Achaetomium</taxon>
    </lineage>
</organism>
<feature type="compositionally biased region" description="Low complexity" evidence="8">
    <location>
        <begin position="422"/>
        <end position="435"/>
    </location>
</feature>
<evidence type="ECO:0000256" key="8">
    <source>
        <dbReference type="SAM" id="MobiDB-lite"/>
    </source>
</evidence>
<gene>
    <name evidence="10" type="ORF">C8A03DRAFT_13304</name>
</gene>
<feature type="compositionally biased region" description="Basic and acidic residues" evidence="8">
    <location>
        <begin position="266"/>
        <end position="290"/>
    </location>
</feature>
<keyword evidence="11" id="KW-1185">Reference proteome</keyword>